<gene>
    <name evidence="1" type="ORF">N8I77_010999</name>
</gene>
<accession>A0AAD9S4G7</accession>
<proteinExistence type="predicted"/>
<evidence type="ECO:0000313" key="2">
    <source>
        <dbReference type="Proteomes" id="UP001265746"/>
    </source>
</evidence>
<dbReference type="Proteomes" id="UP001265746">
    <property type="component" value="Unassembled WGS sequence"/>
</dbReference>
<dbReference type="AlphaFoldDB" id="A0AAD9S4G7"/>
<reference evidence="1" key="1">
    <citation type="submission" date="2023-06" db="EMBL/GenBank/DDBJ databases">
        <authorList>
            <person name="Noh H."/>
        </authorList>
    </citation>
    <scope>NUCLEOTIDE SEQUENCE</scope>
    <source>
        <strain evidence="1">DUCC20226</strain>
    </source>
</reference>
<keyword evidence="2" id="KW-1185">Reference proteome</keyword>
<name>A0AAD9S4G7_PHOAM</name>
<sequence>MYHARSSNTIISTRTSDFDVELCHAFFSVVSKSDLVCDLCKQGLIRRYLHSKAREDLIFKTFRRINQLDYPLLLSLIRTLGGPEEIKRGMRHLDDVPPRPQQFDMTNFKQWDCADNQTWGNLHIWLRILAKEESVIPHPLINSDFRSSAWRSRAWAVASGRFTLDDLGNGRSIRRFVDDHEARLLEASLWVAEAKIPKLAKYGITPEACECFPLGDGTVKFQDIIQKLSVFPEALRDPHYVRLRRQAIVAKLIKSCFDPEIVDGVFQRCAQPSLPETADPFEAFIEYWDSPSVREAVAHLLKLPLETFLNKPATNAIKVVTESEKKPNSRHLRMRRGVTFKHPGVELEYQAYHPLTRLPWNRNPIDYEAEARKIHKDE</sequence>
<protein>
    <submittedName>
        <fullName evidence="1">Uncharacterized protein</fullName>
    </submittedName>
</protein>
<dbReference type="EMBL" id="JAUJFL010000007">
    <property type="protein sequence ID" value="KAK2599229.1"/>
    <property type="molecule type" value="Genomic_DNA"/>
</dbReference>
<evidence type="ECO:0000313" key="1">
    <source>
        <dbReference type="EMBL" id="KAK2599229.1"/>
    </source>
</evidence>
<comment type="caution">
    <text evidence="1">The sequence shown here is derived from an EMBL/GenBank/DDBJ whole genome shotgun (WGS) entry which is preliminary data.</text>
</comment>
<organism evidence="1 2">
    <name type="scientific">Phomopsis amygdali</name>
    <name type="common">Fusicoccum amygdali</name>
    <dbReference type="NCBI Taxonomy" id="1214568"/>
    <lineage>
        <taxon>Eukaryota</taxon>
        <taxon>Fungi</taxon>
        <taxon>Dikarya</taxon>
        <taxon>Ascomycota</taxon>
        <taxon>Pezizomycotina</taxon>
        <taxon>Sordariomycetes</taxon>
        <taxon>Sordariomycetidae</taxon>
        <taxon>Diaporthales</taxon>
        <taxon>Diaporthaceae</taxon>
        <taxon>Diaporthe</taxon>
    </lineage>
</organism>